<dbReference type="AlphaFoldDB" id="A0A450UIE4"/>
<name>A0A450UIE4_9GAMM</name>
<keyword evidence="1" id="KW-0732">Signal</keyword>
<sequence length="310" mass="34106">MKNIAFVSVVLFSICIQSVSALEAGFISGMEEFKPDSYLVVADKKGDEDGYRVGILKTKNGSKLEFSPLKITDWKHSDGQASDLESACRVPGKSNEFLLAESGYWERKYGRIFHIEINTNGALVKNVFHIPGSKDGVDGDNFEGMVCIEKDDSIFVILGERGESSSYKNGYLRIGILDYSNSQLSWSKYSNNPVEIVAPGHWNNPQSKRSISDLYLDKQGVIWAVATEDAENDEGPFRSIIYKAALVSSSKPGTFPVVAINPTKAQWVIDGFKIEALAGPSTTVPNSYMSIGSEDESYGGVWRPLFSPIE</sequence>
<evidence type="ECO:0000313" key="2">
    <source>
        <dbReference type="EMBL" id="VFJ92316.1"/>
    </source>
</evidence>
<gene>
    <name evidence="2" type="ORF">BECKLFY1418A_GA0070994_102216</name>
</gene>
<accession>A0A450UIE4</accession>
<protein>
    <submittedName>
        <fullName evidence="2">Esterase-like activity of phytase</fullName>
    </submittedName>
</protein>
<evidence type="ECO:0000256" key="1">
    <source>
        <dbReference type="SAM" id="SignalP"/>
    </source>
</evidence>
<feature type="signal peptide" evidence="1">
    <location>
        <begin position="1"/>
        <end position="21"/>
    </location>
</feature>
<reference evidence="2" key="1">
    <citation type="submission" date="2019-02" db="EMBL/GenBank/DDBJ databases">
        <authorList>
            <person name="Gruber-Vodicka R. H."/>
            <person name="Seah K. B. B."/>
        </authorList>
    </citation>
    <scope>NUCLEOTIDE SEQUENCE</scope>
    <source>
        <strain evidence="2">BECK_M6</strain>
    </source>
</reference>
<feature type="chain" id="PRO_5019460105" evidence="1">
    <location>
        <begin position="22"/>
        <end position="310"/>
    </location>
</feature>
<proteinExistence type="predicted"/>
<organism evidence="2">
    <name type="scientific">Candidatus Kentrum sp. LFY</name>
    <dbReference type="NCBI Taxonomy" id="2126342"/>
    <lineage>
        <taxon>Bacteria</taxon>
        <taxon>Pseudomonadati</taxon>
        <taxon>Pseudomonadota</taxon>
        <taxon>Gammaproteobacteria</taxon>
        <taxon>Candidatus Kentrum</taxon>
    </lineage>
</organism>
<dbReference type="EMBL" id="CAADFH010000022">
    <property type="protein sequence ID" value="VFJ92316.1"/>
    <property type="molecule type" value="Genomic_DNA"/>
</dbReference>